<reference evidence="2" key="2">
    <citation type="submission" date="2021-04" db="EMBL/GenBank/DDBJ databases">
        <authorList>
            <person name="Gilroy R."/>
        </authorList>
    </citation>
    <scope>NUCLEOTIDE SEQUENCE</scope>
    <source>
        <strain evidence="2">ChiHjej12B11-16260</strain>
    </source>
</reference>
<reference evidence="2" key="1">
    <citation type="journal article" date="2021" name="PeerJ">
        <title>Extensive microbial diversity within the chicken gut microbiome revealed by metagenomics and culture.</title>
        <authorList>
            <person name="Gilroy R."/>
            <person name="Ravi A."/>
            <person name="Getino M."/>
            <person name="Pursley I."/>
            <person name="Horton D.L."/>
            <person name="Alikhan N.F."/>
            <person name="Baker D."/>
            <person name="Gharbi K."/>
            <person name="Hall N."/>
            <person name="Watson M."/>
            <person name="Adriaenssens E.M."/>
            <person name="Foster-Nyarko E."/>
            <person name="Jarju S."/>
            <person name="Secka A."/>
            <person name="Antonio M."/>
            <person name="Oren A."/>
            <person name="Chaudhuri R.R."/>
            <person name="La Ragione R."/>
            <person name="Hildebrand F."/>
            <person name="Pallen M.J."/>
        </authorList>
    </citation>
    <scope>NUCLEOTIDE SEQUENCE</scope>
    <source>
        <strain evidence="2">ChiHjej12B11-16260</strain>
    </source>
</reference>
<evidence type="ECO:0000313" key="3">
    <source>
        <dbReference type="Proteomes" id="UP000824246"/>
    </source>
</evidence>
<evidence type="ECO:0000313" key="2">
    <source>
        <dbReference type="EMBL" id="HIX44931.1"/>
    </source>
</evidence>
<name>A0A9D1VQ64_9BACT</name>
<gene>
    <name evidence="2" type="ORF">H9982_01785</name>
</gene>
<protein>
    <submittedName>
        <fullName evidence="2">Oligosaccharide flippase family protein</fullName>
    </submittedName>
</protein>
<keyword evidence="1" id="KW-0812">Transmembrane</keyword>
<accession>A0A9D1VQ64</accession>
<proteinExistence type="predicted"/>
<comment type="caution">
    <text evidence="2">The sequence shown here is derived from an EMBL/GenBank/DDBJ whole genome shotgun (WGS) entry which is preliminary data.</text>
</comment>
<dbReference type="EMBL" id="DXFB01000045">
    <property type="protein sequence ID" value="HIX44931.1"/>
    <property type="molecule type" value="Genomic_DNA"/>
</dbReference>
<keyword evidence="1" id="KW-1133">Transmembrane helix</keyword>
<dbReference type="AlphaFoldDB" id="A0A9D1VQ64"/>
<keyword evidence="1" id="KW-0472">Membrane</keyword>
<dbReference type="Proteomes" id="UP000824246">
    <property type="component" value="Unassembled WGS sequence"/>
</dbReference>
<evidence type="ECO:0000256" key="1">
    <source>
        <dbReference type="SAM" id="Phobius"/>
    </source>
</evidence>
<feature type="transmembrane region" description="Helical" evidence="1">
    <location>
        <begin position="20"/>
        <end position="41"/>
    </location>
</feature>
<sequence>MNFLDRLKQSSIFKDSFWALLGNVLGKGLALIAGIVVARFLGNETYGEYGM</sequence>
<organism evidence="2 3">
    <name type="scientific">Candidatus Barnesiella excrementipullorum</name>
    <dbReference type="NCBI Taxonomy" id="2838479"/>
    <lineage>
        <taxon>Bacteria</taxon>
        <taxon>Pseudomonadati</taxon>
        <taxon>Bacteroidota</taxon>
        <taxon>Bacteroidia</taxon>
        <taxon>Bacteroidales</taxon>
        <taxon>Barnesiellaceae</taxon>
        <taxon>Barnesiella</taxon>
    </lineage>
</organism>
<feature type="non-terminal residue" evidence="2">
    <location>
        <position position="51"/>
    </location>
</feature>